<comment type="caution">
    <text evidence="3">The sequence shown here is derived from an EMBL/GenBank/DDBJ whole genome shotgun (WGS) entry which is preliminary data.</text>
</comment>
<dbReference type="RefSeq" id="WP_344304307.1">
    <property type="nucleotide sequence ID" value="NZ_BAAAQQ010000012.1"/>
</dbReference>
<dbReference type="InterPro" id="IPR011008">
    <property type="entry name" value="Dimeric_a/b-barrel"/>
</dbReference>
<proteinExistence type="inferred from homology"/>
<dbReference type="InterPro" id="IPR005545">
    <property type="entry name" value="YCII"/>
</dbReference>
<dbReference type="SUPFAM" id="SSF54909">
    <property type="entry name" value="Dimeric alpha+beta barrel"/>
    <property type="match status" value="1"/>
</dbReference>
<name>A0ABP5K5L1_9ACTN</name>
<dbReference type="Pfam" id="PF03795">
    <property type="entry name" value="YCII"/>
    <property type="match status" value="1"/>
</dbReference>
<evidence type="ECO:0000313" key="3">
    <source>
        <dbReference type="EMBL" id="GAA2127584.1"/>
    </source>
</evidence>
<keyword evidence="4" id="KW-1185">Reference proteome</keyword>
<dbReference type="PANTHER" id="PTHR35174:SF3">
    <property type="entry name" value="BLL7171 PROTEIN"/>
    <property type="match status" value="1"/>
</dbReference>
<sequence length="118" mass="12702">MKFVVMMAEENAAERWEALTEAERDEAMAAMGAFHEAVEQRGSVVAGEALDDASTARTVHPGSGADRKVTDGPYAETVEQVGGLWIVDLPDLDTAVELVRMLPAAYTVEIRPVVDIGE</sequence>
<reference evidence="4" key="1">
    <citation type="journal article" date="2019" name="Int. J. Syst. Evol. Microbiol.">
        <title>The Global Catalogue of Microorganisms (GCM) 10K type strain sequencing project: providing services to taxonomists for standard genome sequencing and annotation.</title>
        <authorList>
            <consortium name="The Broad Institute Genomics Platform"/>
            <consortium name="The Broad Institute Genome Sequencing Center for Infectious Disease"/>
            <person name="Wu L."/>
            <person name="Ma J."/>
        </authorList>
    </citation>
    <scope>NUCLEOTIDE SEQUENCE [LARGE SCALE GENOMIC DNA]</scope>
    <source>
        <strain evidence="4">JCM 16021</strain>
    </source>
</reference>
<organism evidence="3 4">
    <name type="scientific">Nocardioides bigeumensis</name>
    <dbReference type="NCBI Taxonomy" id="433657"/>
    <lineage>
        <taxon>Bacteria</taxon>
        <taxon>Bacillati</taxon>
        <taxon>Actinomycetota</taxon>
        <taxon>Actinomycetes</taxon>
        <taxon>Propionibacteriales</taxon>
        <taxon>Nocardioidaceae</taxon>
        <taxon>Nocardioides</taxon>
    </lineage>
</organism>
<feature type="domain" description="YCII-related" evidence="2">
    <location>
        <begin position="1"/>
        <end position="115"/>
    </location>
</feature>
<dbReference type="PANTHER" id="PTHR35174">
    <property type="entry name" value="BLL7171 PROTEIN-RELATED"/>
    <property type="match status" value="1"/>
</dbReference>
<evidence type="ECO:0000313" key="4">
    <source>
        <dbReference type="Proteomes" id="UP001500575"/>
    </source>
</evidence>
<dbReference type="EMBL" id="BAAAQQ010000012">
    <property type="protein sequence ID" value="GAA2127584.1"/>
    <property type="molecule type" value="Genomic_DNA"/>
</dbReference>
<gene>
    <name evidence="3" type="ORF">GCM10009843_27200</name>
</gene>
<evidence type="ECO:0000259" key="2">
    <source>
        <dbReference type="Pfam" id="PF03795"/>
    </source>
</evidence>
<dbReference type="Proteomes" id="UP001500575">
    <property type="component" value="Unassembled WGS sequence"/>
</dbReference>
<accession>A0ABP5K5L1</accession>
<dbReference type="Gene3D" id="3.30.70.1060">
    <property type="entry name" value="Dimeric alpha+beta barrel"/>
    <property type="match status" value="1"/>
</dbReference>
<protein>
    <submittedName>
        <fullName evidence="3">YciI family protein</fullName>
    </submittedName>
</protein>
<comment type="similarity">
    <text evidence="1">Belongs to the YciI family.</text>
</comment>
<evidence type="ECO:0000256" key="1">
    <source>
        <dbReference type="ARBA" id="ARBA00007689"/>
    </source>
</evidence>